<keyword evidence="4" id="KW-1185">Reference proteome</keyword>
<comment type="caution">
    <text evidence="3">The sequence shown here is derived from an EMBL/GenBank/DDBJ whole genome shotgun (WGS) entry which is preliminary data.</text>
</comment>
<keyword evidence="2" id="KW-1133">Transmembrane helix</keyword>
<organism evidence="3 4">
    <name type="scientific">Azoarcus taiwanensis</name>
    <dbReference type="NCBI Taxonomy" id="666964"/>
    <lineage>
        <taxon>Bacteria</taxon>
        <taxon>Pseudomonadati</taxon>
        <taxon>Pseudomonadota</taxon>
        <taxon>Betaproteobacteria</taxon>
        <taxon>Rhodocyclales</taxon>
        <taxon>Zoogloeaceae</taxon>
        <taxon>Azoarcus</taxon>
    </lineage>
</organism>
<dbReference type="PANTHER" id="PTHR33219">
    <property type="entry name" value="YLMG HOMOLOG PROTEIN 2, CHLOROPLASTIC"/>
    <property type="match status" value="1"/>
</dbReference>
<evidence type="ECO:0000313" key="4">
    <source>
        <dbReference type="Proteomes" id="UP000599523"/>
    </source>
</evidence>
<dbReference type="AlphaFoldDB" id="A0A972F611"/>
<dbReference type="InterPro" id="IPR003425">
    <property type="entry name" value="CCB3/YggT"/>
</dbReference>
<evidence type="ECO:0000256" key="1">
    <source>
        <dbReference type="ARBA" id="ARBA00010894"/>
    </source>
</evidence>
<feature type="transmembrane region" description="Helical" evidence="2">
    <location>
        <begin position="6"/>
        <end position="27"/>
    </location>
</feature>
<dbReference type="Proteomes" id="UP000599523">
    <property type="component" value="Unassembled WGS sequence"/>
</dbReference>
<protein>
    <submittedName>
        <fullName evidence="3">YggT family protein</fullName>
    </submittedName>
</protein>
<gene>
    <name evidence="3" type="ORF">GPA21_03460</name>
</gene>
<sequence>MLGNIVLLLLNFAFGFITLLLLARFFMQWQRVSFRNQIGQFVVTTTDWIVRPLRRAIPGLFGLDLASLLPAWAFQTAHVFIELSLRGASFDTGPGSLLLGLWGLGLIELMRMAIYLLFAIILVSALLSWVSPHSPMAPLFRGLADPFLRPIRRVLPLIANIDLSPLVFLLFLQILLIVVGGLRGSFMPLLFAGA</sequence>
<feature type="transmembrane region" description="Helical" evidence="2">
    <location>
        <begin position="163"/>
        <end position="182"/>
    </location>
</feature>
<feature type="transmembrane region" description="Helical" evidence="2">
    <location>
        <begin position="60"/>
        <end position="81"/>
    </location>
</feature>
<accession>A0A972F611</accession>
<keyword evidence="2" id="KW-0472">Membrane</keyword>
<name>A0A972F611_9RHOO</name>
<dbReference type="PANTHER" id="PTHR33219:SF14">
    <property type="entry name" value="PROTEIN COFACTOR ASSEMBLY OF COMPLEX C SUBUNIT B CCB3, CHLOROPLASTIC-RELATED"/>
    <property type="match status" value="1"/>
</dbReference>
<dbReference type="GO" id="GO:0016020">
    <property type="term" value="C:membrane"/>
    <property type="evidence" value="ECO:0007669"/>
    <property type="project" value="InterPro"/>
</dbReference>
<keyword evidence="2" id="KW-0812">Transmembrane</keyword>
<feature type="transmembrane region" description="Helical" evidence="2">
    <location>
        <begin position="114"/>
        <end position="131"/>
    </location>
</feature>
<dbReference type="RefSeq" id="WP_168986818.1">
    <property type="nucleotide sequence ID" value="NZ_CAWPHM010000033.1"/>
</dbReference>
<dbReference type="Pfam" id="PF02325">
    <property type="entry name" value="CCB3_YggT"/>
    <property type="match status" value="2"/>
</dbReference>
<evidence type="ECO:0000313" key="3">
    <source>
        <dbReference type="EMBL" id="NMG02029.1"/>
    </source>
</evidence>
<dbReference type="EMBL" id="WTVM01000012">
    <property type="protein sequence ID" value="NMG02029.1"/>
    <property type="molecule type" value="Genomic_DNA"/>
</dbReference>
<evidence type="ECO:0000256" key="2">
    <source>
        <dbReference type="SAM" id="Phobius"/>
    </source>
</evidence>
<reference evidence="3" key="1">
    <citation type="submission" date="2019-12" db="EMBL/GenBank/DDBJ databases">
        <title>Comparative genomics gives insights into the taxonomy of the Azoarcus-Aromatoleum group and reveals separate origins of nif in the plant-associated Azoarcus and non-plant-associated Aromatoleum sub-groups.</title>
        <authorList>
            <person name="Lafos M."/>
            <person name="Maluk M."/>
            <person name="Batista M."/>
            <person name="Junghare M."/>
            <person name="Carmona M."/>
            <person name="Faoro H."/>
            <person name="Cruz L.M."/>
            <person name="Battistoni F."/>
            <person name="De Souza E."/>
            <person name="Pedrosa F."/>
            <person name="Chen W.-M."/>
            <person name="Poole P.S."/>
            <person name="Dixon R.A."/>
            <person name="James E.K."/>
        </authorList>
    </citation>
    <scope>NUCLEOTIDE SEQUENCE</scope>
    <source>
        <strain evidence="3">NSC3</strain>
    </source>
</reference>
<proteinExistence type="inferred from homology"/>
<comment type="similarity">
    <text evidence="1">Belongs to the YggT family.</text>
</comment>